<reference evidence="2 3" key="1">
    <citation type="journal article" date="2019" name="Sci. Rep.">
        <title>Comparative genomics of chytrid fungi reveal insights into the obligate biotrophic and pathogenic lifestyle of Synchytrium endobioticum.</title>
        <authorList>
            <person name="van de Vossenberg B.T.L.H."/>
            <person name="Warris S."/>
            <person name="Nguyen H.D.T."/>
            <person name="van Gent-Pelzer M.P.E."/>
            <person name="Joly D.L."/>
            <person name="van de Geest H.C."/>
            <person name="Bonants P.J.M."/>
            <person name="Smith D.S."/>
            <person name="Levesque C.A."/>
            <person name="van der Lee T.A.J."/>
        </authorList>
    </citation>
    <scope>NUCLEOTIDE SEQUENCE [LARGE SCALE GENOMIC DNA]</scope>
    <source>
        <strain evidence="2 3">CBS 675.73</strain>
    </source>
</reference>
<organism evidence="2 3">
    <name type="scientific">Chytriomyces confervae</name>
    <dbReference type="NCBI Taxonomy" id="246404"/>
    <lineage>
        <taxon>Eukaryota</taxon>
        <taxon>Fungi</taxon>
        <taxon>Fungi incertae sedis</taxon>
        <taxon>Chytridiomycota</taxon>
        <taxon>Chytridiomycota incertae sedis</taxon>
        <taxon>Chytridiomycetes</taxon>
        <taxon>Chytridiales</taxon>
        <taxon>Chytriomycetaceae</taxon>
        <taxon>Chytriomyces</taxon>
    </lineage>
</organism>
<evidence type="ECO:0000256" key="1">
    <source>
        <dbReference type="SAM" id="MobiDB-lite"/>
    </source>
</evidence>
<dbReference type="Proteomes" id="UP000320333">
    <property type="component" value="Unassembled WGS sequence"/>
</dbReference>
<evidence type="ECO:0000313" key="3">
    <source>
        <dbReference type="Proteomes" id="UP000320333"/>
    </source>
</evidence>
<dbReference type="OrthoDB" id="2132737at2759"/>
<dbReference type="AlphaFoldDB" id="A0A507FLJ8"/>
<sequence>MTKQDEGGEKLEFSEIQREIVARTEIRDNYSKPKMGAQSSKAVRRMQPRVLPTDVNAVAPSGAASAAATAQAAPSIANSGASTTPTPTANSAQPVPEDSRSAHEAVTANFHQLNWSIKTTKSMADFKPDNEMLSILSSRKAAARGLNPSFNQIPTGKFSVNELEEYFWARKAVPESKRAEFDANAPLAQRISPENLAILRVFFNTPEVSGDGKAGGVGGTQLKSKWT</sequence>
<feature type="region of interest" description="Disordered" evidence="1">
    <location>
        <begin position="75"/>
        <end position="103"/>
    </location>
</feature>
<feature type="compositionally biased region" description="Low complexity" evidence="1">
    <location>
        <begin position="75"/>
        <end position="92"/>
    </location>
</feature>
<gene>
    <name evidence="2" type="ORF">CcCBS67573_g02517</name>
</gene>
<accession>A0A507FLJ8</accession>
<name>A0A507FLJ8_9FUNG</name>
<feature type="region of interest" description="Disordered" evidence="1">
    <location>
        <begin position="22"/>
        <end position="55"/>
    </location>
</feature>
<keyword evidence="3" id="KW-1185">Reference proteome</keyword>
<dbReference type="EMBL" id="QEAP01000054">
    <property type="protein sequence ID" value="TPX76206.1"/>
    <property type="molecule type" value="Genomic_DNA"/>
</dbReference>
<evidence type="ECO:0000313" key="2">
    <source>
        <dbReference type="EMBL" id="TPX76206.1"/>
    </source>
</evidence>
<proteinExistence type="predicted"/>
<comment type="caution">
    <text evidence="2">The sequence shown here is derived from an EMBL/GenBank/DDBJ whole genome shotgun (WGS) entry which is preliminary data.</text>
</comment>
<protein>
    <submittedName>
        <fullName evidence="2">Uncharacterized protein</fullName>
    </submittedName>
</protein>
<feature type="compositionally biased region" description="Basic and acidic residues" evidence="1">
    <location>
        <begin position="22"/>
        <end position="31"/>
    </location>
</feature>